<reference evidence="2" key="1">
    <citation type="journal article" date="2008" name="Nat. Genet.">
        <title>The Pristionchus pacificus genome provides a unique perspective on nematode lifestyle and parasitism.</title>
        <authorList>
            <person name="Dieterich C."/>
            <person name="Clifton S.W."/>
            <person name="Schuster L.N."/>
            <person name="Chinwalla A."/>
            <person name="Delehaunty K."/>
            <person name="Dinkelacker I."/>
            <person name="Fulton L."/>
            <person name="Fulton R."/>
            <person name="Godfrey J."/>
            <person name="Minx P."/>
            <person name="Mitreva M."/>
            <person name="Roeseler W."/>
            <person name="Tian H."/>
            <person name="Witte H."/>
            <person name="Yang S.P."/>
            <person name="Wilson R.K."/>
            <person name="Sommer R.J."/>
        </authorList>
    </citation>
    <scope>NUCLEOTIDE SEQUENCE [LARGE SCALE GENOMIC DNA]</scope>
    <source>
        <strain evidence="2">PS312</strain>
    </source>
</reference>
<keyword evidence="2" id="KW-1185">Reference proteome</keyword>
<sequence>MFLPAGSCLDIRINLSNSYQSAILHDFTLQSMNLTRLSSSHYCIVPTEAEIPIRDLATSQPP</sequence>
<gene>
    <name evidence="1" type="primary">WBGene00275259</name>
</gene>
<dbReference type="Proteomes" id="UP000005239">
    <property type="component" value="Unassembled WGS sequence"/>
</dbReference>
<proteinExistence type="predicted"/>
<accession>A0A2A6BR09</accession>
<reference evidence="1" key="2">
    <citation type="submission" date="2022-06" db="UniProtKB">
        <authorList>
            <consortium name="EnsemblMetazoa"/>
        </authorList>
    </citation>
    <scope>IDENTIFICATION</scope>
    <source>
        <strain evidence="1">PS312</strain>
    </source>
</reference>
<evidence type="ECO:0000313" key="1">
    <source>
        <dbReference type="EnsemblMetazoa" id="PPA36890.1"/>
    </source>
</evidence>
<protein>
    <submittedName>
        <fullName evidence="1">Uncharacterized protein</fullName>
    </submittedName>
</protein>
<name>A0A2A6BR09_PRIPA</name>
<dbReference type="EnsemblMetazoa" id="PPA36890.1">
    <property type="protein sequence ID" value="PPA36890.1"/>
    <property type="gene ID" value="WBGene00275259"/>
</dbReference>
<organism evidence="1 2">
    <name type="scientific">Pristionchus pacificus</name>
    <name type="common">Parasitic nematode worm</name>
    <dbReference type="NCBI Taxonomy" id="54126"/>
    <lineage>
        <taxon>Eukaryota</taxon>
        <taxon>Metazoa</taxon>
        <taxon>Ecdysozoa</taxon>
        <taxon>Nematoda</taxon>
        <taxon>Chromadorea</taxon>
        <taxon>Rhabditida</taxon>
        <taxon>Rhabditina</taxon>
        <taxon>Diplogasteromorpha</taxon>
        <taxon>Diplogasteroidea</taxon>
        <taxon>Neodiplogasteridae</taxon>
        <taxon>Pristionchus</taxon>
    </lineage>
</organism>
<evidence type="ECO:0000313" key="2">
    <source>
        <dbReference type="Proteomes" id="UP000005239"/>
    </source>
</evidence>
<dbReference type="AlphaFoldDB" id="A0A2A6BR09"/>
<accession>A0A8R1UR35</accession>